<accession>G5KGY9</accession>
<proteinExistence type="predicted"/>
<keyword evidence="2 5" id="KW-0812">Transmembrane</keyword>
<dbReference type="Pfam" id="PF01061">
    <property type="entry name" value="ABC2_membrane"/>
    <property type="match status" value="1"/>
</dbReference>
<dbReference type="EMBL" id="AEUZ02000001">
    <property type="protein sequence ID" value="EHJ55798.1"/>
    <property type="molecule type" value="Genomic_DNA"/>
</dbReference>
<comment type="subcellular location">
    <subcellularLocation>
        <location evidence="1">Membrane</location>
        <topology evidence="1">Multi-pass membrane protein</topology>
    </subcellularLocation>
</comment>
<dbReference type="GO" id="GO:0140359">
    <property type="term" value="F:ABC-type transporter activity"/>
    <property type="evidence" value="ECO:0007669"/>
    <property type="project" value="InterPro"/>
</dbReference>
<protein>
    <submittedName>
        <fullName evidence="7">ABC-2 type transporter domain protein</fullName>
    </submittedName>
</protein>
<dbReference type="Proteomes" id="UP000005388">
    <property type="component" value="Unassembled WGS sequence"/>
</dbReference>
<dbReference type="AlphaFoldDB" id="G5KGY9"/>
<comment type="caution">
    <text evidence="7">The sequence shown here is derived from an EMBL/GenBank/DDBJ whole genome shotgun (WGS) entry which is preliminary data.</text>
</comment>
<evidence type="ECO:0000256" key="3">
    <source>
        <dbReference type="ARBA" id="ARBA00022989"/>
    </source>
</evidence>
<gene>
    <name evidence="7" type="ORF">STRUR_1383</name>
</gene>
<evidence type="ECO:0000313" key="8">
    <source>
        <dbReference type="Proteomes" id="UP000005388"/>
    </source>
</evidence>
<evidence type="ECO:0000256" key="1">
    <source>
        <dbReference type="ARBA" id="ARBA00004141"/>
    </source>
</evidence>
<evidence type="ECO:0000256" key="4">
    <source>
        <dbReference type="ARBA" id="ARBA00023136"/>
    </source>
</evidence>
<name>G5KGY9_9STRE</name>
<keyword evidence="3 5" id="KW-1133">Transmembrane helix</keyword>
<evidence type="ECO:0000256" key="2">
    <source>
        <dbReference type="ARBA" id="ARBA00022692"/>
    </source>
</evidence>
<feature type="domain" description="ABC-2 type transporter transmembrane" evidence="6">
    <location>
        <begin position="3"/>
        <end position="70"/>
    </location>
</feature>
<dbReference type="STRING" id="764291.STRUR_1383"/>
<dbReference type="eggNOG" id="COG0842">
    <property type="taxonomic scope" value="Bacteria"/>
</dbReference>
<keyword evidence="8" id="KW-1185">Reference proteome</keyword>
<evidence type="ECO:0000259" key="6">
    <source>
        <dbReference type="Pfam" id="PF01061"/>
    </source>
</evidence>
<feature type="transmembrane region" description="Helical" evidence="5">
    <location>
        <begin position="87"/>
        <end position="105"/>
    </location>
</feature>
<dbReference type="InterPro" id="IPR013525">
    <property type="entry name" value="ABC2_TM"/>
</dbReference>
<keyword evidence="4 5" id="KW-0472">Membrane</keyword>
<evidence type="ECO:0000256" key="5">
    <source>
        <dbReference type="SAM" id="Phobius"/>
    </source>
</evidence>
<dbReference type="GO" id="GO:0016020">
    <property type="term" value="C:membrane"/>
    <property type="evidence" value="ECO:0007669"/>
    <property type="project" value="UniProtKB-SubCell"/>
</dbReference>
<feature type="transmembrane region" description="Helical" evidence="5">
    <location>
        <begin position="31"/>
        <end position="51"/>
    </location>
</feature>
<organism evidence="7 8">
    <name type="scientific">Streptococcus urinalis 2285-97</name>
    <dbReference type="NCBI Taxonomy" id="764291"/>
    <lineage>
        <taxon>Bacteria</taxon>
        <taxon>Bacillati</taxon>
        <taxon>Bacillota</taxon>
        <taxon>Bacilli</taxon>
        <taxon>Lactobacillales</taxon>
        <taxon>Streptococcaceae</taxon>
        <taxon>Streptococcus</taxon>
    </lineage>
</organism>
<sequence length="112" mass="12405">MITAFFLILSSFTYLAFGLLIAQIKNLQTMSIVANIVFMGLAIIGGSWWPISMFPKWIQSISKVTPSYHVNLLITQLASNGHFLGKSLMIILSYAIIVLTIALLIKQKSEVS</sequence>
<feature type="transmembrane region" description="Helical" evidence="5">
    <location>
        <begin position="6"/>
        <end position="24"/>
    </location>
</feature>
<reference evidence="7 8" key="1">
    <citation type="journal article" date="2014" name="Int. J. Syst. Evol. Microbiol.">
        <title>Phylogenomics and the dynamic genome evolution of the genus Streptococcus.</title>
        <authorList>
            <consortium name="The Broad Institute Genome Sequencing Platform"/>
            <person name="Richards V.P."/>
            <person name="Palmer S.R."/>
            <person name="Pavinski Bitar P.D."/>
            <person name="Qin X."/>
            <person name="Weinstock G.M."/>
            <person name="Highlander S.K."/>
            <person name="Town C.D."/>
            <person name="Burne R.A."/>
            <person name="Stanhope M.J."/>
        </authorList>
    </citation>
    <scope>NUCLEOTIDE SEQUENCE [LARGE SCALE GENOMIC DNA]</scope>
    <source>
        <strain evidence="7 8">2285-97</strain>
    </source>
</reference>
<evidence type="ECO:0000313" key="7">
    <source>
        <dbReference type="EMBL" id="EHJ55798.1"/>
    </source>
</evidence>